<dbReference type="WormBase" id="SRAE_X000169100">
    <property type="protein sequence ID" value="SRP10791"/>
    <property type="gene ID" value="WBGene00267266"/>
</dbReference>
<dbReference type="WBParaSite" id="SRAE_X000169100.1">
    <property type="protein sequence ID" value="SRAE_X000169100.1"/>
    <property type="gene ID" value="WBGene00267266"/>
</dbReference>
<comment type="similarity">
    <text evidence="2 7">Belongs to the peptidase S9A family.</text>
</comment>
<accession>A0A090KQZ2</accession>
<dbReference type="InterPro" id="IPR023302">
    <property type="entry name" value="Pept_S9A_N"/>
</dbReference>
<keyword evidence="6 7" id="KW-0720">Serine protease</keyword>
<evidence type="ECO:0000256" key="3">
    <source>
        <dbReference type="ARBA" id="ARBA00016310"/>
    </source>
</evidence>
<dbReference type="GO" id="GO:0004252">
    <property type="term" value="F:serine-type endopeptidase activity"/>
    <property type="evidence" value="ECO:0007669"/>
    <property type="project" value="UniProtKB-UniRule"/>
</dbReference>
<protein>
    <recommendedName>
        <fullName evidence="3 7">Prolyl endopeptidase</fullName>
        <ecNumber evidence="7">3.4.21.-</ecNumber>
    </recommendedName>
</protein>
<evidence type="ECO:0000256" key="2">
    <source>
        <dbReference type="ARBA" id="ARBA00005228"/>
    </source>
</evidence>
<evidence type="ECO:0000256" key="4">
    <source>
        <dbReference type="ARBA" id="ARBA00022670"/>
    </source>
</evidence>
<dbReference type="PANTHER" id="PTHR42881">
    <property type="entry name" value="PROLYL ENDOPEPTIDASE"/>
    <property type="match status" value="1"/>
</dbReference>
<dbReference type="InterPro" id="IPR018247">
    <property type="entry name" value="EF_Hand_1_Ca_BS"/>
</dbReference>
<feature type="domain" description="Peptidase S9 prolyl oligopeptidase catalytic" evidence="9">
    <location>
        <begin position="531"/>
        <end position="711"/>
    </location>
</feature>
<evidence type="ECO:0000256" key="7">
    <source>
        <dbReference type="RuleBase" id="RU368024"/>
    </source>
</evidence>
<dbReference type="InterPro" id="IPR029058">
    <property type="entry name" value="AB_hydrolase_fold"/>
</dbReference>
<dbReference type="InterPro" id="IPR001375">
    <property type="entry name" value="Peptidase_S9_cat"/>
</dbReference>
<keyword evidence="5 7" id="KW-0378">Hydrolase</keyword>
<dbReference type="SUPFAM" id="SSF53474">
    <property type="entry name" value="alpha/beta-Hydrolases"/>
    <property type="match status" value="1"/>
</dbReference>
<evidence type="ECO:0000313" key="14">
    <source>
        <dbReference type="WormBase" id="SRAE_X000169100"/>
    </source>
</evidence>
<evidence type="ECO:0000259" key="9">
    <source>
        <dbReference type="Pfam" id="PF00326"/>
    </source>
</evidence>
<dbReference type="Gene3D" id="3.40.50.1820">
    <property type="entry name" value="alpha/beta hydrolase"/>
    <property type="match status" value="1"/>
</dbReference>
<dbReference type="PROSITE" id="PS00018">
    <property type="entry name" value="EF_HAND_1"/>
    <property type="match status" value="1"/>
</dbReference>
<dbReference type="PANTHER" id="PTHR42881:SF2">
    <property type="entry name" value="PROLYL ENDOPEPTIDASE"/>
    <property type="match status" value="1"/>
</dbReference>
<dbReference type="Proteomes" id="UP000035682">
    <property type="component" value="Unplaced"/>
</dbReference>
<name>A0A090KQZ2_STRRB</name>
<organism evidence="11">
    <name type="scientific">Strongyloides ratti</name>
    <name type="common">Parasitic roundworm</name>
    <dbReference type="NCBI Taxonomy" id="34506"/>
    <lineage>
        <taxon>Eukaryota</taxon>
        <taxon>Metazoa</taxon>
        <taxon>Ecdysozoa</taxon>
        <taxon>Nematoda</taxon>
        <taxon>Chromadorea</taxon>
        <taxon>Rhabditida</taxon>
        <taxon>Tylenchina</taxon>
        <taxon>Panagrolaimomorpha</taxon>
        <taxon>Strongyloidoidea</taxon>
        <taxon>Strongyloididae</taxon>
        <taxon>Strongyloides</taxon>
    </lineage>
</organism>
<dbReference type="GeneID" id="36384760"/>
<dbReference type="RefSeq" id="XP_024499159.1">
    <property type="nucleotide sequence ID" value="XM_024651830.1"/>
</dbReference>
<evidence type="ECO:0000256" key="1">
    <source>
        <dbReference type="ARBA" id="ARBA00001070"/>
    </source>
</evidence>
<reference evidence="13" key="3">
    <citation type="submission" date="2020-12" db="UniProtKB">
        <authorList>
            <consortium name="WormBaseParasite"/>
        </authorList>
    </citation>
    <scope>IDENTIFICATION</scope>
</reference>
<evidence type="ECO:0000313" key="12">
    <source>
        <dbReference type="Proteomes" id="UP000035682"/>
    </source>
</evidence>
<dbReference type="GO" id="GO:0005829">
    <property type="term" value="C:cytosol"/>
    <property type="evidence" value="ECO:0007669"/>
    <property type="project" value="TreeGrafter"/>
</dbReference>
<keyword evidence="4 7" id="KW-0645">Protease</keyword>
<dbReference type="Gene3D" id="2.130.10.120">
    <property type="entry name" value="Prolyl oligopeptidase, N-terminal domain"/>
    <property type="match status" value="1"/>
</dbReference>
<proteinExistence type="inferred from homology"/>
<dbReference type="GO" id="GO:0070012">
    <property type="term" value="F:oligopeptidase activity"/>
    <property type="evidence" value="ECO:0007669"/>
    <property type="project" value="TreeGrafter"/>
</dbReference>
<keyword evidence="8" id="KW-0732">Signal</keyword>
<evidence type="ECO:0000259" key="10">
    <source>
        <dbReference type="Pfam" id="PF02897"/>
    </source>
</evidence>
<dbReference type="InterPro" id="IPR002470">
    <property type="entry name" value="Peptidase_S9A"/>
</dbReference>
<feature type="signal peptide" evidence="8">
    <location>
        <begin position="1"/>
        <end position="23"/>
    </location>
</feature>
<dbReference type="GO" id="GO:0006508">
    <property type="term" value="P:proteolysis"/>
    <property type="evidence" value="ECO:0007669"/>
    <property type="project" value="UniProtKB-KW"/>
</dbReference>
<keyword evidence="12" id="KW-1185">Reference proteome</keyword>
<evidence type="ECO:0000313" key="11">
    <source>
        <dbReference type="EMBL" id="CEF59949.1"/>
    </source>
</evidence>
<dbReference type="EMBL" id="LN609396">
    <property type="protein sequence ID" value="CEF59949.1"/>
    <property type="molecule type" value="Genomic_DNA"/>
</dbReference>
<dbReference type="EC" id="3.4.21.-" evidence="7"/>
<sequence>MSRKKFIFLVNLFLILIISLTSGYYNSESSENEKNSLINVKSYPECKKNYDFAKKKKYGCDISDYYRYLEDRDGSDSIRFIEKLNDMFGKFMDRSEFITPVRNILLSYNQYKTRELLSQVGEYQYFYGYNNKNYKSILKRRNITDKIERDFINLDNRDSSNETEIKSFAFSITKKLMGYEISEQPGFSKIKFKYENGTDLKDELHLNGITEYAFVLKDTGFIYSKYPFKKASNGTTYLDVSSQSLYFHKFGTTFYADIEIYRNDNLKKGDVTAKVSDDGNYLFVKLHDTQNDTSAYYFYNLTNVRDFKSKIVLNRLIGNFDAYYELYSTADDKAIVWTDKYNGSGRIVKVKIPSVNESLQDPQVFIKEEEDLYIQSIIPVGKEYLVLICNKNSEYFLKIYNKYNQKFIETAYVRPGIIEDGQGDTSNYNFFFSFKNIYTPKSIYDIDLKQIKNDTVHLVVVVRRLFAPQFEKLDTSDFVIKKDYYKTKGCKSIPMIMFHSKNLKQNKKNPVIVEAYGDFTAAWHPQNSLAKMFFVKEFGGIWCIPGIRGIEGLGDKWTSDGRKLKRKNSFDDFTYAIKFLINNGYTKSSKIAIYGEGEGGLLTTVVSQREPKLIGAVVAKSPLLDTIRYDKLTHNEYLLEKLYGDLDKSKYYKYLYSFSPYHQMDKSYTFKKQWPSTLIFHPFYDSVYGVQHTTKYLAKLYNLIKKNKKLRQANPIIASIMKHGGSLDKDRTGDIQMDELYRMLLFLQQVLDLKFEK</sequence>
<gene>
    <name evidence="11 13 14" type="ORF">SRAE_X000169100</name>
</gene>
<reference evidence="11" key="1">
    <citation type="submission" date="2014-09" db="EMBL/GenBank/DDBJ databases">
        <authorList>
            <person name="Aslett A.Martin."/>
        </authorList>
    </citation>
    <scope>NUCLEOTIDE SEQUENCE</scope>
    <source>
        <strain evidence="11">ED321 Heterogonic</strain>
    </source>
</reference>
<comment type="catalytic activity">
    <reaction evidence="1">
        <text>Hydrolysis of Pro-|-Xaa &gt;&gt; Ala-|-Xaa in oligopeptides.</text>
        <dbReference type="EC" id="3.4.21.26"/>
    </reaction>
</comment>
<dbReference type="InterPro" id="IPR051167">
    <property type="entry name" value="Prolyl_oligopep/macrocyclase"/>
</dbReference>
<dbReference type="Pfam" id="PF00326">
    <property type="entry name" value="Peptidase_S9"/>
    <property type="match status" value="1"/>
</dbReference>
<evidence type="ECO:0000313" key="13">
    <source>
        <dbReference type="WBParaSite" id="SRAE_X000169100.1"/>
    </source>
</evidence>
<evidence type="ECO:0000256" key="6">
    <source>
        <dbReference type="ARBA" id="ARBA00022825"/>
    </source>
</evidence>
<dbReference type="PRINTS" id="PR00862">
    <property type="entry name" value="PROLIGOPTASE"/>
</dbReference>
<feature type="domain" description="Peptidase S9A N-terminal" evidence="10">
    <location>
        <begin position="59"/>
        <end position="452"/>
    </location>
</feature>
<feature type="chain" id="PRO_5015030017" description="Prolyl endopeptidase" evidence="8">
    <location>
        <begin position="24"/>
        <end position="757"/>
    </location>
</feature>
<evidence type="ECO:0000256" key="5">
    <source>
        <dbReference type="ARBA" id="ARBA00022801"/>
    </source>
</evidence>
<dbReference type="SUPFAM" id="SSF50993">
    <property type="entry name" value="Peptidase/esterase 'gauge' domain"/>
    <property type="match status" value="1"/>
</dbReference>
<dbReference type="AlphaFoldDB" id="A0A090KQZ2"/>
<dbReference type="Pfam" id="PF02897">
    <property type="entry name" value="Peptidase_S9_N"/>
    <property type="match status" value="1"/>
</dbReference>
<dbReference type="CTD" id="36384760"/>
<evidence type="ECO:0000256" key="8">
    <source>
        <dbReference type="SAM" id="SignalP"/>
    </source>
</evidence>
<dbReference type="OrthoDB" id="248387at2759"/>
<reference evidence="12" key="2">
    <citation type="submission" date="2014-09" db="EMBL/GenBank/DDBJ databases">
        <authorList>
            <person name="Martin A.A."/>
        </authorList>
    </citation>
    <scope>NUCLEOTIDE SEQUENCE</scope>
    <source>
        <strain evidence="12">ED321</strain>
    </source>
</reference>